<dbReference type="OrthoDB" id="6493579at2759"/>
<organism evidence="1 2">
    <name type="scientific">Acanthoscelides obtectus</name>
    <name type="common">Bean weevil</name>
    <name type="synonym">Bruchus obtectus</name>
    <dbReference type="NCBI Taxonomy" id="200917"/>
    <lineage>
        <taxon>Eukaryota</taxon>
        <taxon>Metazoa</taxon>
        <taxon>Ecdysozoa</taxon>
        <taxon>Arthropoda</taxon>
        <taxon>Hexapoda</taxon>
        <taxon>Insecta</taxon>
        <taxon>Pterygota</taxon>
        <taxon>Neoptera</taxon>
        <taxon>Endopterygota</taxon>
        <taxon>Coleoptera</taxon>
        <taxon>Polyphaga</taxon>
        <taxon>Cucujiformia</taxon>
        <taxon>Chrysomeloidea</taxon>
        <taxon>Chrysomelidae</taxon>
        <taxon>Bruchinae</taxon>
        <taxon>Bruchini</taxon>
        <taxon>Acanthoscelides</taxon>
    </lineage>
</organism>
<comment type="caution">
    <text evidence="1">The sequence shown here is derived from an EMBL/GenBank/DDBJ whole genome shotgun (WGS) entry which is preliminary data.</text>
</comment>
<keyword evidence="2" id="KW-1185">Reference proteome</keyword>
<reference evidence="1" key="1">
    <citation type="submission" date="2022-03" db="EMBL/GenBank/DDBJ databases">
        <authorList>
            <person name="Sayadi A."/>
        </authorList>
    </citation>
    <scope>NUCLEOTIDE SEQUENCE</scope>
</reference>
<protein>
    <submittedName>
        <fullName evidence="1">Uncharacterized protein</fullName>
    </submittedName>
</protein>
<evidence type="ECO:0000313" key="2">
    <source>
        <dbReference type="Proteomes" id="UP001152888"/>
    </source>
</evidence>
<dbReference type="Proteomes" id="UP001152888">
    <property type="component" value="Unassembled WGS sequence"/>
</dbReference>
<evidence type="ECO:0000313" key="1">
    <source>
        <dbReference type="EMBL" id="CAH1988006.1"/>
    </source>
</evidence>
<dbReference type="EMBL" id="CAKOFQ010007035">
    <property type="protein sequence ID" value="CAH1988006.1"/>
    <property type="molecule type" value="Genomic_DNA"/>
</dbReference>
<name>A0A9P0L9I0_ACAOB</name>
<gene>
    <name evidence="1" type="ORF">ACAOBT_LOCUS18216</name>
</gene>
<dbReference type="AlphaFoldDB" id="A0A9P0L9I0"/>
<accession>A0A9P0L9I0</accession>
<proteinExistence type="predicted"/>
<sequence length="73" mass="8598">MDWIYPSIIRFFKLFEIRLNLMHFCPKLCMTELWMDVDTHPNDSRMCLRTIQTGRSCFTGAGHKDNKSNAGRT</sequence>